<evidence type="ECO:0000259" key="5">
    <source>
        <dbReference type="Pfam" id="PF18198"/>
    </source>
</evidence>
<feature type="compositionally biased region" description="Basic and acidic residues" evidence="2">
    <location>
        <begin position="57"/>
        <end position="76"/>
    </location>
</feature>
<dbReference type="GO" id="GO:0016459">
    <property type="term" value="C:myosin complex"/>
    <property type="evidence" value="ECO:0007669"/>
    <property type="project" value="InterPro"/>
</dbReference>
<dbReference type="GO" id="GO:0045505">
    <property type="term" value="F:dynein intermediate chain binding"/>
    <property type="evidence" value="ECO:0007669"/>
    <property type="project" value="InterPro"/>
</dbReference>
<dbReference type="Gene3D" id="1.10.8.720">
    <property type="entry name" value="Region D6 of dynein motor"/>
    <property type="match status" value="1"/>
</dbReference>
<dbReference type="InterPro" id="IPR027417">
    <property type="entry name" value="P-loop_NTPase"/>
</dbReference>
<keyword evidence="7" id="KW-1185">Reference proteome</keyword>
<name>A0A8B6FRE7_MYTGA</name>
<dbReference type="InterPro" id="IPR004273">
    <property type="entry name" value="Dynein_heavy_D6_P-loop"/>
</dbReference>
<gene>
    <name evidence="6" type="ORF">MGAL_10B080443</name>
</gene>
<evidence type="ECO:0000313" key="6">
    <source>
        <dbReference type="EMBL" id="VDI53407.1"/>
    </source>
</evidence>
<organism evidence="6 7">
    <name type="scientific">Mytilus galloprovincialis</name>
    <name type="common">Mediterranean mussel</name>
    <dbReference type="NCBI Taxonomy" id="29158"/>
    <lineage>
        <taxon>Eukaryota</taxon>
        <taxon>Metazoa</taxon>
        <taxon>Spiralia</taxon>
        <taxon>Lophotrochozoa</taxon>
        <taxon>Mollusca</taxon>
        <taxon>Bivalvia</taxon>
        <taxon>Autobranchia</taxon>
        <taxon>Pteriomorphia</taxon>
        <taxon>Mytilida</taxon>
        <taxon>Mytiloidea</taxon>
        <taxon>Mytilidae</taxon>
        <taxon>Mytilinae</taxon>
        <taxon>Mytilus</taxon>
    </lineage>
</organism>
<dbReference type="GO" id="GO:0007018">
    <property type="term" value="P:microtubule-based movement"/>
    <property type="evidence" value="ECO:0007669"/>
    <property type="project" value="InterPro"/>
</dbReference>
<evidence type="ECO:0000259" key="3">
    <source>
        <dbReference type="Pfam" id="PF01576"/>
    </source>
</evidence>
<dbReference type="GO" id="GO:0051959">
    <property type="term" value="F:dynein light intermediate chain binding"/>
    <property type="evidence" value="ECO:0007669"/>
    <property type="project" value="InterPro"/>
</dbReference>
<dbReference type="Pfam" id="PF01576">
    <property type="entry name" value="Myosin_tail_1"/>
    <property type="match status" value="1"/>
</dbReference>
<dbReference type="Proteomes" id="UP000596742">
    <property type="component" value="Unassembled WGS sequence"/>
</dbReference>
<dbReference type="GO" id="GO:0008569">
    <property type="term" value="F:minus-end-directed microtubule motor activity"/>
    <property type="evidence" value="ECO:0007669"/>
    <property type="project" value="InterPro"/>
</dbReference>
<dbReference type="InterPro" id="IPR002928">
    <property type="entry name" value="Myosin_tail"/>
</dbReference>
<feature type="region of interest" description="Disordered" evidence="2">
    <location>
        <begin position="21"/>
        <end position="76"/>
    </location>
</feature>
<dbReference type="FunFam" id="3.40.50.300:FF:000411">
    <property type="entry name" value="dynein heavy chain 17, axonemal"/>
    <property type="match status" value="1"/>
</dbReference>
<comment type="caution">
    <text evidence="6">The sequence shown here is derived from an EMBL/GenBank/DDBJ whole genome shotgun (WGS) entry which is preliminary data.</text>
</comment>
<dbReference type="FunFam" id="1.10.8.720:FF:000002">
    <property type="entry name" value="Dynein heavy chain 9, axonemal"/>
    <property type="match status" value="1"/>
</dbReference>
<dbReference type="Pfam" id="PF18198">
    <property type="entry name" value="AAA_lid_11"/>
    <property type="match status" value="1"/>
</dbReference>
<evidence type="ECO:0000259" key="4">
    <source>
        <dbReference type="Pfam" id="PF03028"/>
    </source>
</evidence>
<evidence type="ECO:0000313" key="7">
    <source>
        <dbReference type="Proteomes" id="UP000596742"/>
    </source>
</evidence>
<dbReference type="InterPro" id="IPR041658">
    <property type="entry name" value="AAA_lid_11"/>
</dbReference>
<dbReference type="Gene3D" id="3.40.50.300">
    <property type="entry name" value="P-loop containing nucleotide triphosphate hydrolases"/>
    <property type="match status" value="1"/>
</dbReference>
<reference evidence="6" key="1">
    <citation type="submission" date="2018-11" db="EMBL/GenBank/DDBJ databases">
        <authorList>
            <person name="Alioto T."/>
            <person name="Alioto T."/>
        </authorList>
    </citation>
    <scope>NUCLEOTIDE SEQUENCE</scope>
</reference>
<dbReference type="AlphaFoldDB" id="A0A8B6FRE7"/>
<dbReference type="Pfam" id="PF03028">
    <property type="entry name" value="Dynein_heavy"/>
    <property type="match status" value="1"/>
</dbReference>
<sequence>MIHQVDDLQYQISKREEEVQHALQSAEEESISKASSMKQMREVQNQIQELQEDLEAERESRNIAEKQKRDISEQKDDEINQLMKETTRLNKVRETIQRRLRQIEDLKAEVEQQKEILKSQNLALETDLDATIKKVDTGKKENQDVVKKFETEKKILLMSKKIDPIELDFLLRFPSLPNIISPVDFMNNHSWGGIKALVNMEEFRNLDRDIEGSAKRWKKFVESEAPEKEKFPQEWKNKNSLQKLCMMRALRPDRMTYAVKDFVQEKLGTKYVEGRSVEFAKSYEESGPTTPMFFILSPGVNPIKDVEVHGKKIGFSADNKNFHNISLGQGQEVVAESALDLAVKEGHWVILQNIHLVERWLPTLEKKLESYTDECHASYRVYISAEPAPTVLSHIIPQGILEISIKITNEPPTGMVANLHQALDNFDQETMEMCAKENEFKSILFSLCYFHAVVSERRKFGPQGWNRSYPFNTGDLTISAMVLYNYLEANTKVPWEDLRYLFGEIMYGGHITDDWDRDWSRLTWKFICIQIW</sequence>
<dbReference type="OrthoDB" id="10251809at2759"/>
<protein>
    <submittedName>
        <fullName evidence="6">Dynein heavy chain, axonemal</fullName>
    </submittedName>
</protein>
<proteinExistence type="predicted"/>
<keyword evidence="1" id="KW-0175">Coiled coil</keyword>
<feature type="domain" description="Dynein heavy chain region D6 P-loop" evidence="4">
    <location>
        <begin position="288"/>
        <end position="408"/>
    </location>
</feature>
<feature type="domain" description="Myosin tail" evidence="3">
    <location>
        <begin position="3"/>
        <end position="74"/>
    </location>
</feature>
<dbReference type="PANTHER" id="PTHR46961:SF20">
    <property type="entry name" value="LOW QUALITY PROTEIN: DYNEIN BETA CHAIN, CILIARY-LIKE"/>
    <property type="match status" value="1"/>
</dbReference>
<dbReference type="InterPro" id="IPR042219">
    <property type="entry name" value="AAA_lid_11_sf"/>
</dbReference>
<dbReference type="GO" id="GO:0030286">
    <property type="term" value="C:dynein complex"/>
    <property type="evidence" value="ECO:0007669"/>
    <property type="project" value="InterPro"/>
</dbReference>
<dbReference type="InterPro" id="IPR026983">
    <property type="entry name" value="DHC"/>
</dbReference>
<dbReference type="EMBL" id="UYJE01007296">
    <property type="protein sequence ID" value="VDI53407.1"/>
    <property type="molecule type" value="Genomic_DNA"/>
</dbReference>
<evidence type="ECO:0000256" key="2">
    <source>
        <dbReference type="SAM" id="MobiDB-lite"/>
    </source>
</evidence>
<feature type="domain" description="Dynein heavy chain AAA lid" evidence="5">
    <location>
        <begin position="440"/>
        <end position="520"/>
    </location>
</feature>
<accession>A0A8B6FRE7</accession>
<evidence type="ECO:0000256" key="1">
    <source>
        <dbReference type="ARBA" id="ARBA00023054"/>
    </source>
</evidence>
<dbReference type="PANTHER" id="PTHR46961">
    <property type="entry name" value="DYNEIN HEAVY CHAIN 1, AXONEMAL-LIKE PROTEIN"/>
    <property type="match status" value="1"/>
</dbReference>